<name>A0A1K2IDQ0_9FLAO</name>
<organism evidence="1 2">
    <name type="scientific">Flaviramulus basaltis</name>
    <dbReference type="NCBI Taxonomy" id="369401"/>
    <lineage>
        <taxon>Bacteria</taxon>
        <taxon>Pseudomonadati</taxon>
        <taxon>Bacteroidota</taxon>
        <taxon>Flavobacteriia</taxon>
        <taxon>Flavobacteriales</taxon>
        <taxon>Flavobacteriaceae</taxon>
        <taxon>Flaviramulus</taxon>
    </lineage>
</organism>
<sequence length="95" mass="10518">MKKIILIFSVFIIGNSFVSVNPTKNKFEKIQKSIISLNEKNDEFGCRVSCYATATNTETGQSQTFYARATGELCGVASLMCQTSAMRQALTYIES</sequence>
<protein>
    <submittedName>
        <fullName evidence="1">Uncharacterized protein</fullName>
    </submittedName>
</protein>
<dbReference type="RefSeq" id="WP_072400539.1">
    <property type="nucleotide sequence ID" value="NZ_FPKV01000001.1"/>
</dbReference>
<evidence type="ECO:0000313" key="1">
    <source>
        <dbReference type="EMBL" id="SFZ90390.1"/>
    </source>
</evidence>
<dbReference type="OrthoDB" id="9969079at2"/>
<accession>A0A1K2IDQ0</accession>
<dbReference type="STRING" id="369401.SAMN05428642_101909"/>
<dbReference type="Proteomes" id="UP000182544">
    <property type="component" value="Unassembled WGS sequence"/>
</dbReference>
<proteinExistence type="predicted"/>
<gene>
    <name evidence="1" type="ORF">SAMN05428642_101909</name>
</gene>
<evidence type="ECO:0000313" key="2">
    <source>
        <dbReference type="Proteomes" id="UP000182544"/>
    </source>
</evidence>
<dbReference type="AlphaFoldDB" id="A0A1K2IDQ0"/>
<keyword evidence="2" id="KW-1185">Reference proteome</keyword>
<dbReference type="EMBL" id="FPKV01000001">
    <property type="protein sequence ID" value="SFZ90390.1"/>
    <property type="molecule type" value="Genomic_DNA"/>
</dbReference>
<reference evidence="1 2" key="1">
    <citation type="submission" date="2016-10" db="EMBL/GenBank/DDBJ databases">
        <authorList>
            <person name="de Groot N.N."/>
        </authorList>
    </citation>
    <scope>NUCLEOTIDE SEQUENCE [LARGE SCALE GENOMIC DNA]</scope>
    <source>
        <strain evidence="1 2">DSM 18180</strain>
    </source>
</reference>